<reference evidence="1" key="1">
    <citation type="journal article" date="2014" name="Front. Microbiol.">
        <title>High frequency of phylogenetically diverse reductive dehalogenase-homologous genes in deep subseafloor sedimentary metagenomes.</title>
        <authorList>
            <person name="Kawai M."/>
            <person name="Futagami T."/>
            <person name="Toyoda A."/>
            <person name="Takaki Y."/>
            <person name="Nishi S."/>
            <person name="Hori S."/>
            <person name="Arai W."/>
            <person name="Tsubouchi T."/>
            <person name="Morono Y."/>
            <person name="Uchiyama I."/>
            <person name="Ito T."/>
            <person name="Fujiyama A."/>
            <person name="Inagaki F."/>
            <person name="Takami H."/>
        </authorList>
    </citation>
    <scope>NUCLEOTIDE SEQUENCE</scope>
    <source>
        <strain evidence="1">Expedition CK06-06</strain>
    </source>
</reference>
<proteinExistence type="predicted"/>
<comment type="caution">
    <text evidence="1">The sequence shown here is derived from an EMBL/GenBank/DDBJ whole genome shotgun (WGS) entry which is preliminary data.</text>
</comment>
<feature type="non-terminal residue" evidence="1">
    <location>
        <position position="1"/>
    </location>
</feature>
<protein>
    <recommendedName>
        <fullName evidence="2">UMP kinase</fullName>
    </recommendedName>
</protein>
<evidence type="ECO:0008006" key="2">
    <source>
        <dbReference type="Google" id="ProtNLM"/>
    </source>
</evidence>
<organism evidence="1">
    <name type="scientific">marine sediment metagenome</name>
    <dbReference type="NCBI Taxonomy" id="412755"/>
    <lineage>
        <taxon>unclassified sequences</taxon>
        <taxon>metagenomes</taxon>
        <taxon>ecological metagenomes</taxon>
    </lineage>
</organism>
<accession>X1QTB9</accession>
<name>X1QTB9_9ZZZZ</name>
<sequence length="38" mass="4303">ASKVILKNKIPTYIIGKDLKQFDRALNNKKFKGTLIQG</sequence>
<dbReference type="AlphaFoldDB" id="X1QTB9"/>
<evidence type="ECO:0000313" key="1">
    <source>
        <dbReference type="EMBL" id="GAI46514.1"/>
    </source>
</evidence>
<gene>
    <name evidence="1" type="ORF">S06H3_39967</name>
</gene>
<dbReference type="EMBL" id="BARV01024493">
    <property type="protein sequence ID" value="GAI46514.1"/>
    <property type="molecule type" value="Genomic_DNA"/>
</dbReference>